<dbReference type="InterPro" id="IPR036397">
    <property type="entry name" value="RNaseH_sf"/>
</dbReference>
<name>A0ABM4TUQ0_DROSZ</name>
<accession>A0ABM4TUQ0</accession>
<protein>
    <submittedName>
        <fullName evidence="2">Uncharacterized protein</fullName>
    </submittedName>
</protein>
<reference evidence="2" key="1">
    <citation type="submission" date="2025-08" db="UniProtKB">
        <authorList>
            <consortium name="RefSeq"/>
        </authorList>
    </citation>
    <scope>IDENTIFICATION</scope>
</reference>
<dbReference type="RefSeq" id="XP_070853693.1">
    <property type="nucleotide sequence ID" value="XM_070997592.1"/>
</dbReference>
<gene>
    <name evidence="2" type="primary">LOC139353411</name>
</gene>
<evidence type="ECO:0000313" key="1">
    <source>
        <dbReference type="Proteomes" id="UP001652628"/>
    </source>
</evidence>
<organism evidence="1 2">
    <name type="scientific">Drosophila suzukii</name>
    <name type="common">Spotted-wing drosophila fruit fly</name>
    <dbReference type="NCBI Taxonomy" id="28584"/>
    <lineage>
        <taxon>Eukaryota</taxon>
        <taxon>Metazoa</taxon>
        <taxon>Ecdysozoa</taxon>
        <taxon>Arthropoda</taxon>
        <taxon>Hexapoda</taxon>
        <taxon>Insecta</taxon>
        <taxon>Pterygota</taxon>
        <taxon>Neoptera</taxon>
        <taxon>Endopterygota</taxon>
        <taxon>Diptera</taxon>
        <taxon>Brachycera</taxon>
        <taxon>Muscomorpha</taxon>
        <taxon>Ephydroidea</taxon>
        <taxon>Drosophilidae</taxon>
        <taxon>Drosophila</taxon>
        <taxon>Sophophora</taxon>
    </lineage>
</organism>
<evidence type="ECO:0000313" key="2">
    <source>
        <dbReference type="RefSeq" id="XP_070853693.1"/>
    </source>
</evidence>
<proteinExistence type="predicted"/>
<dbReference type="PANTHER" id="PTHR47331:SF5">
    <property type="entry name" value="RIBONUCLEASE H"/>
    <property type="match status" value="1"/>
</dbReference>
<dbReference type="GeneID" id="139353411"/>
<sequence length="274" mass="31007">MPTEDFLDRFSKLDRALRILAYVHRFVQRCRRQSPLSGVLLKAQDVAVAERLLIICTQRRYFSEEYWCLSQKRPVPAASSILSLNSFLDQKGLFRVCGRVTASDSLRYDERHPIILPYECALSRLLVKFTHVISLHGGNQLVVRLTRDCFVGASTVLSRDFLQAVKESVTNAYSHQQLIWQFIPLGAPHMGGLWETGVKSFKTLFYKSTATQKYTIEELSTLLARIEASLNSRPLSSMSEDPTDLLALTPGHFLVGGPLLFIVEPKIKGESKFI</sequence>
<dbReference type="PANTHER" id="PTHR47331">
    <property type="entry name" value="PHD-TYPE DOMAIN-CONTAINING PROTEIN"/>
    <property type="match status" value="1"/>
</dbReference>
<dbReference type="Proteomes" id="UP001652628">
    <property type="component" value="Chromosome X"/>
</dbReference>
<dbReference type="Gene3D" id="3.30.420.10">
    <property type="entry name" value="Ribonuclease H-like superfamily/Ribonuclease H"/>
    <property type="match status" value="1"/>
</dbReference>
<keyword evidence="1" id="KW-1185">Reference proteome</keyword>